<evidence type="ECO:0000256" key="7">
    <source>
        <dbReference type="ARBA" id="ARBA00023274"/>
    </source>
</evidence>
<dbReference type="GO" id="GO:0015934">
    <property type="term" value="C:large ribosomal subunit"/>
    <property type="evidence" value="ECO:0007669"/>
    <property type="project" value="InterPro"/>
</dbReference>
<dbReference type="SUPFAM" id="SSF54843">
    <property type="entry name" value="Ribosomal protein L22"/>
    <property type="match status" value="1"/>
</dbReference>
<evidence type="ECO:0000256" key="9">
    <source>
        <dbReference type="RuleBase" id="RU004005"/>
    </source>
</evidence>
<dbReference type="NCBIfam" id="TIGR01044">
    <property type="entry name" value="rplV_bact"/>
    <property type="match status" value="1"/>
</dbReference>
<keyword evidence="11" id="KW-1185">Reference proteome</keyword>
<evidence type="ECO:0000313" key="11">
    <source>
        <dbReference type="Proteomes" id="UP001420932"/>
    </source>
</evidence>
<evidence type="ECO:0000256" key="4">
    <source>
        <dbReference type="ARBA" id="ARBA00022730"/>
    </source>
</evidence>
<evidence type="ECO:0000256" key="3">
    <source>
        <dbReference type="ARBA" id="ARBA00022640"/>
    </source>
</evidence>
<keyword evidence="7 9" id="KW-0687">Ribonucleoprotein</keyword>
<dbReference type="HAMAP" id="MF_01331_B">
    <property type="entry name" value="Ribosomal_uL22_B"/>
    <property type="match status" value="1"/>
</dbReference>
<comment type="subcellular location">
    <subcellularLocation>
        <location evidence="1">Plastid</location>
    </subcellularLocation>
</comment>
<dbReference type="GO" id="GO:0003735">
    <property type="term" value="F:structural constituent of ribosome"/>
    <property type="evidence" value="ECO:0007669"/>
    <property type="project" value="InterPro"/>
</dbReference>
<evidence type="ECO:0000256" key="1">
    <source>
        <dbReference type="ARBA" id="ARBA00004474"/>
    </source>
</evidence>
<dbReference type="EMBL" id="JBBNAF010000005">
    <property type="protein sequence ID" value="KAK9142451.1"/>
    <property type="molecule type" value="Genomic_DNA"/>
</dbReference>
<organism evidence="10 11">
    <name type="scientific">Stephania yunnanensis</name>
    <dbReference type="NCBI Taxonomy" id="152371"/>
    <lineage>
        <taxon>Eukaryota</taxon>
        <taxon>Viridiplantae</taxon>
        <taxon>Streptophyta</taxon>
        <taxon>Embryophyta</taxon>
        <taxon>Tracheophyta</taxon>
        <taxon>Spermatophyta</taxon>
        <taxon>Magnoliopsida</taxon>
        <taxon>Ranunculales</taxon>
        <taxon>Menispermaceae</taxon>
        <taxon>Menispermoideae</taxon>
        <taxon>Cissampelideae</taxon>
        <taxon>Stephania</taxon>
    </lineage>
</organism>
<dbReference type="GO" id="GO:0006412">
    <property type="term" value="P:translation"/>
    <property type="evidence" value="ECO:0007669"/>
    <property type="project" value="InterPro"/>
</dbReference>
<dbReference type="GO" id="GO:0009536">
    <property type="term" value="C:plastid"/>
    <property type="evidence" value="ECO:0007669"/>
    <property type="project" value="UniProtKB-SubCell"/>
</dbReference>
<keyword evidence="4" id="KW-0699">rRNA-binding</keyword>
<comment type="caution">
    <text evidence="10">The sequence shown here is derived from an EMBL/GenBank/DDBJ whole genome shotgun (WGS) entry which is preliminary data.</text>
</comment>
<evidence type="ECO:0000256" key="6">
    <source>
        <dbReference type="ARBA" id="ARBA00022980"/>
    </source>
</evidence>
<keyword evidence="5" id="KW-0694">RNA-binding</keyword>
<keyword evidence="3" id="KW-0934">Plastid</keyword>
<sequence length="191" mass="21360">MGDQSQPMNGEGLRDPNVEVYASGQYIRMSAHKARRVLDQIRGLYYEQTLMMLELMPYRACYSILKLVYSAAANASHNMAFNKEDLIISQAAVNGGTLLKRLKPRARGRKIAREVRLRISMDLPISARDLRRIPVCLDGEKALRKSLAMQRGLGEWPTGREGFDADEDELAETTLMTLATKAARKSVDDGA</sequence>
<dbReference type="InterPro" id="IPR001063">
    <property type="entry name" value="Ribosomal_uL22"/>
</dbReference>
<dbReference type="InterPro" id="IPR036394">
    <property type="entry name" value="Ribosomal_uL22_sf"/>
</dbReference>
<dbReference type="GO" id="GO:0019843">
    <property type="term" value="F:rRNA binding"/>
    <property type="evidence" value="ECO:0007669"/>
    <property type="project" value="UniProtKB-KW"/>
</dbReference>
<dbReference type="InterPro" id="IPR047867">
    <property type="entry name" value="Ribosomal_uL22_bac/org-type"/>
</dbReference>
<dbReference type="Proteomes" id="UP001420932">
    <property type="component" value="Unassembled WGS sequence"/>
</dbReference>
<keyword evidence="6 9" id="KW-0689">Ribosomal protein</keyword>
<evidence type="ECO:0000256" key="2">
    <source>
        <dbReference type="ARBA" id="ARBA00009451"/>
    </source>
</evidence>
<dbReference type="PANTHER" id="PTHR13501:SF10">
    <property type="entry name" value="LARGE RIBOSOMAL SUBUNIT PROTEIN UL22M"/>
    <property type="match status" value="1"/>
</dbReference>
<proteinExistence type="inferred from homology"/>
<dbReference type="CDD" id="cd00336">
    <property type="entry name" value="Ribosomal_L22"/>
    <property type="match status" value="1"/>
</dbReference>
<name>A0AAP0PIW3_9MAGN</name>
<evidence type="ECO:0000256" key="5">
    <source>
        <dbReference type="ARBA" id="ARBA00022884"/>
    </source>
</evidence>
<dbReference type="InterPro" id="IPR005727">
    <property type="entry name" value="Ribosomal_uL22_bac/chlpt-type"/>
</dbReference>
<dbReference type="Pfam" id="PF00237">
    <property type="entry name" value="Ribosomal_L22"/>
    <property type="match status" value="1"/>
</dbReference>
<dbReference type="AlphaFoldDB" id="A0AAP0PIW3"/>
<reference evidence="10 11" key="1">
    <citation type="submission" date="2024-01" db="EMBL/GenBank/DDBJ databases">
        <title>Genome assemblies of Stephania.</title>
        <authorList>
            <person name="Yang L."/>
        </authorList>
    </citation>
    <scope>NUCLEOTIDE SEQUENCE [LARGE SCALE GENOMIC DNA]</scope>
    <source>
        <strain evidence="10">YNDBR</strain>
        <tissue evidence="10">Leaf</tissue>
    </source>
</reference>
<accession>A0AAP0PIW3</accession>
<dbReference type="Gene3D" id="3.90.470.10">
    <property type="entry name" value="Ribosomal protein L22/L17"/>
    <property type="match status" value="1"/>
</dbReference>
<protein>
    <recommendedName>
        <fullName evidence="8">Large ribosomal subunit protein uL22c</fullName>
    </recommendedName>
</protein>
<comment type="similarity">
    <text evidence="2 9">Belongs to the universal ribosomal protein uL22 family.</text>
</comment>
<dbReference type="PANTHER" id="PTHR13501">
    <property type="entry name" value="CHLOROPLAST 50S RIBOSOMAL PROTEIN L22-RELATED"/>
    <property type="match status" value="1"/>
</dbReference>
<gene>
    <name evidence="10" type="ORF">Syun_011851</name>
</gene>
<evidence type="ECO:0000256" key="8">
    <source>
        <dbReference type="ARBA" id="ARBA00035285"/>
    </source>
</evidence>
<evidence type="ECO:0000313" key="10">
    <source>
        <dbReference type="EMBL" id="KAK9142451.1"/>
    </source>
</evidence>